<dbReference type="Proteomes" id="UP001341840">
    <property type="component" value="Unassembled WGS sequence"/>
</dbReference>
<evidence type="ECO:0000313" key="2">
    <source>
        <dbReference type="EMBL" id="MED6199265.1"/>
    </source>
</evidence>
<keyword evidence="3" id="KW-1185">Reference proteome</keyword>
<comment type="caution">
    <text evidence="2">The sequence shown here is derived from an EMBL/GenBank/DDBJ whole genome shotgun (WGS) entry which is preliminary data.</text>
</comment>
<feature type="compositionally biased region" description="Acidic residues" evidence="1">
    <location>
        <begin position="272"/>
        <end position="289"/>
    </location>
</feature>
<accession>A0ABU6XQX8</accession>
<feature type="compositionally biased region" description="Basic and acidic residues" evidence="1">
    <location>
        <begin position="257"/>
        <end position="271"/>
    </location>
</feature>
<gene>
    <name evidence="2" type="ORF">PIB30_074300</name>
</gene>
<feature type="non-terminal residue" evidence="2">
    <location>
        <position position="289"/>
    </location>
</feature>
<proteinExistence type="predicted"/>
<feature type="region of interest" description="Disordered" evidence="1">
    <location>
        <begin position="231"/>
        <end position="289"/>
    </location>
</feature>
<feature type="compositionally biased region" description="Acidic residues" evidence="1">
    <location>
        <begin position="87"/>
        <end position="100"/>
    </location>
</feature>
<organism evidence="2 3">
    <name type="scientific">Stylosanthes scabra</name>
    <dbReference type="NCBI Taxonomy" id="79078"/>
    <lineage>
        <taxon>Eukaryota</taxon>
        <taxon>Viridiplantae</taxon>
        <taxon>Streptophyta</taxon>
        <taxon>Embryophyta</taxon>
        <taxon>Tracheophyta</taxon>
        <taxon>Spermatophyta</taxon>
        <taxon>Magnoliopsida</taxon>
        <taxon>eudicotyledons</taxon>
        <taxon>Gunneridae</taxon>
        <taxon>Pentapetalae</taxon>
        <taxon>rosids</taxon>
        <taxon>fabids</taxon>
        <taxon>Fabales</taxon>
        <taxon>Fabaceae</taxon>
        <taxon>Papilionoideae</taxon>
        <taxon>50 kb inversion clade</taxon>
        <taxon>dalbergioids sensu lato</taxon>
        <taxon>Dalbergieae</taxon>
        <taxon>Pterocarpus clade</taxon>
        <taxon>Stylosanthes</taxon>
    </lineage>
</organism>
<feature type="region of interest" description="Disordered" evidence="1">
    <location>
        <begin position="84"/>
        <end position="122"/>
    </location>
</feature>
<dbReference type="EMBL" id="JASCZI010212369">
    <property type="protein sequence ID" value="MED6199265.1"/>
    <property type="molecule type" value="Genomic_DNA"/>
</dbReference>
<protein>
    <submittedName>
        <fullName evidence="2">Uncharacterized protein</fullName>
    </submittedName>
</protein>
<sequence length="289" mass="32836">MRQFGLAQGIPLQPRSLGDKHNECLTGLKIKNWRNEYKDRVRDWLNRAPVWVPNYPPPVGVPLEDYISWHNGEYKDFLGLSAYDANEGQDDNAGEPDEQPEQPQQEYYVPHHSPTPIEIPPKQNLQEPVFQTHGNMPPPASFPESSTRQLSSYPMFMHGVAPFLAEHMEPQQFNTFYGLLIQFDMAQTNQTIPGRLSVDSHFHAPAASAHSAARQSFDSSRSFNMRGIGEDGVRRANTAPGIDLNFNAPSIQEDEEAAHYTRYRESGRSNSDDDDMDEDEEENYLVTDE</sequence>
<name>A0ABU6XQX8_9FABA</name>
<evidence type="ECO:0000313" key="3">
    <source>
        <dbReference type="Proteomes" id="UP001341840"/>
    </source>
</evidence>
<reference evidence="2 3" key="1">
    <citation type="journal article" date="2023" name="Plants (Basel)">
        <title>Bridging the Gap: Combining Genomics and Transcriptomics Approaches to Understand Stylosanthes scabra, an Orphan Legume from the Brazilian Caatinga.</title>
        <authorList>
            <person name="Ferreira-Neto J.R.C."/>
            <person name="da Silva M.D."/>
            <person name="Binneck E."/>
            <person name="de Melo N.F."/>
            <person name="da Silva R.H."/>
            <person name="de Melo A.L.T.M."/>
            <person name="Pandolfi V."/>
            <person name="Bustamante F.O."/>
            <person name="Brasileiro-Vidal A.C."/>
            <person name="Benko-Iseppon A.M."/>
        </authorList>
    </citation>
    <scope>NUCLEOTIDE SEQUENCE [LARGE SCALE GENOMIC DNA]</scope>
    <source>
        <tissue evidence="2">Leaves</tissue>
    </source>
</reference>
<evidence type="ECO:0000256" key="1">
    <source>
        <dbReference type="SAM" id="MobiDB-lite"/>
    </source>
</evidence>